<comment type="catalytic activity">
    <reaction evidence="7">
        <text>UDP-N-acetyl-alpha-D-muramoyl-L-alanyl-gamma-D-glutamyl-meso-2,6-diaminopimeloyl-D-alanyl-D-alanine + di-trans,octa-cis-undecaprenyl phosphate = di-trans,octa-cis-undecaprenyl diphospho-N-acetyl-alpha-D-muramoyl-L-alanyl-D-glutamyl-meso-2,6-diaminopimeloyl-D-alanyl-D-alanine + UMP</text>
        <dbReference type="Rhea" id="RHEA:28386"/>
        <dbReference type="ChEBI" id="CHEBI:57865"/>
        <dbReference type="ChEBI" id="CHEBI:60392"/>
        <dbReference type="ChEBI" id="CHEBI:61386"/>
        <dbReference type="ChEBI" id="CHEBI:61387"/>
        <dbReference type="EC" id="2.7.8.13"/>
    </reaction>
</comment>
<evidence type="ECO:0000256" key="5">
    <source>
        <dbReference type="ARBA" id="ARBA00022989"/>
    </source>
</evidence>
<dbReference type="Pfam" id="PF00953">
    <property type="entry name" value="Glycos_transf_4"/>
    <property type="match status" value="1"/>
</dbReference>
<feature type="transmembrane region" description="Helical" evidence="7">
    <location>
        <begin position="198"/>
        <end position="218"/>
    </location>
</feature>
<keyword evidence="7" id="KW-0573">Peptidoglycan synthesis</keyword>
<evidence type="ECO:0000256" key="1">
    <source>
        <dbReference type="ARBA" id="ARBA00004141"/>
    </source>
</evidence>
<dbReference type="GO" id="GO:0046872">
    <property type="term" value="F:metal ion binding"/>
    <property type="evidence" value="ECO:0007669"/>
    <property type="project" value="UniProtKB-KW"/>
</dbReference>
<dbReference type="CDD" id="cd06852">
    <property type="entry name" value="GT_MraY"/>
    <property type="match status" value="1"/>
</dbReference>
<evidence type="ECO:0000256" key="6">
    <source>
        <dbReference type="ARBA" id="ARBA00023136"/>
    </source>
</evidence>
<keyword evidence="4 7" id="KW-0812">Transmembrane</keyword>
<comment type="cofactor">
    <cofactor evidence="7 9">
        <name>Mg(2+)</name>
        <dbReference type="ChEBI" id="CHEBI:18420"/>
    </cofactor>
</comment>
<organism evidence="10 11">
    <name type="scientific">candidate division WOR-1 bacterium RIFOXYC2_FULL_46_14</name>
    <dbReference type="NCBI Taxonomy" id="1802587"/>
    <lineage>
        <taxon>Bacteria</taxon>
        <taxon>Bacillati</taxon>
        <taxon>Saganbacteria</taxon>
    </lineage>
</organism>
<keyword evidence="7" id="KW-1003">Cell membrane</keyword>
<dbReference type="AlphaFoldDB" id="A0A1F4U3S9"/>
<dbReference type="PANTHER" id="PTHR22926:SF5">
    <property type="entry name" value="PHOSPHO-N-ACETYLMURAMOYL-PENTAPEPTIDE-TRANSFERASE HOMOLOG"/>
    <property type="match status" value="1"/>
</dbReference>
<dbReference type="GO" id="GO:0008963">
    <property type="term" value="F:phospho-N-acetylmuramoyl-pentapeptide-transferase activity"/>
    <property type="evidence" value="ECO:0007669"/>
    <property type="project" value="UniProtKB-UniRule"/>
</dbReference>
<keyword evidence="7 9" id="KW-0479">Metal-binding</keyword>
<feature type="transmembrane region" description="Helical" evidence="7">
    <location>
        <begin position="224"/>
        <end position="246"/>
    </location>
</feature>
<keyword evidence="6 7" id="KW-0472">Membrane</keyword>
<dbReference type="PROSITE" id="PS01348">
    <property type="entry name" value="MRAY_2"/>
    <property type="match status" value="1"/>
</dbReference>
<evidence type="ECO:0000256" key="7">
    <source>
        <dbReference type="HAMAP-Rule" id="MF_00038"/>
    </source>
</evidence>
<keyword evidence="7" id="KW-0133">Cell shape</keyword>
<protein>
    <recommendedName>
        <fullName evidence="7 8">Phospho-N-acetylmuramoyl-pentapeptide-transferase</fullName>
        <ecNumber evidence="7 8">2.7.8.13</ecNumber>
    </recommendedName>
    <alternativeName>
        <fullName evidence="7">UDP-MurNAc-pentapeptide phosphotransferase</fullName>
    </alternativeName>
</protein>
<feature type="binding site" evidence="9">
    <location>
        <position position="202"/>
    </location>
    <ligand>
        <name>Mg(2+)</name>
        <dbReference type="ChEBI" id="CHEBI:18420"/>
    </ligand>
</feature>
<keyword evidence="7" id="KW-0961">Cell wall biogenesis/degradation</keyword>
<keyword evidence="7" id="KW-0132">Cell division</keyword>
<dbReference type="GO" id="GO:0009252">
    <property type="term" value="P:peptidoglycan biosynthetic process"/>
    <property type="evidence" value="ECO:0007669"/>
    <property type="project" value="UniProtKB-UniRule"/>
</dbReference>
<name>A0A1F4U3S9_UNCSA</name>
<comment type="caution">
    <text evidence="10">The sequence shown here is derived from an EMBL/GenBank/DDBJ whole genome shotgun (WGS) entry which is preliminary data.</text>
</comment>
<dbReference type="GO" id="GO:0071555">
    <property type="term" value="P:cell wall organization"/>
    <property type="evidence" value="ECO:0007669"/>
    <property type="project" value="UniProtKB-KW"/>
</dbReference>
<feature type="transmembrane region" description="Helical" evidence="7">
    <location>
        <begin position="70"/>
        <end position="88"/>
    </location>
</feature>
<keyword evidence="5 7" id="KW-1133">Transmembrane helix</keyword>
<evidence type="ECO:0000313" key="10">
    <source>
        <dbReference type="EMBL" id="OGC39596.1"/>
    </source>
</evidence>
<dbReference type="InterPro" id="IPR003524">
    <property type="entry name" value="PNAcMuramoyl-5peptid_Trfase"/>
</dbReference>
<feature type="transmembrane region" description="Helical" evidence="7">
    <location>
        <begin position="5"/>
        <end position="21"/>
    </location>
</feature>
<feature type="transmembrane region" description="Helical" evidence="7">
    <location>
        <begin position="42"/>
        <end position="64"/>
    </location>
</feature>
<evidence type="ECO:0000256" key="4">
    <source>
        <dbReference type="ARBA" id="ARBA00022692"/>
    </source>
</evidence>
<keyword evidence="7" id="KW-0131">Cell cycle</keyword>
<feature type="transmembrane region" description="Helical" evidence="7">
    <location>
        <begin position="174"/>
        <end position="191"/>
    </location>
</feature>
<feature type="transmembrane region" description="Helical" evidence="7">
    <location>
        <begin position="150"/>
        <end position="168"/>
    </location>
</feature>
<gene>
    <name evidence="7" type="primary">mraY</name>
    <name evidence="10" type="ORF">A2438_08585</name>
</gene>
<comment type="similarity">
    <text evidence="2 7">Belongs to the glycosyltransferase 4 family. MraY subfamily.</text>
</comment>
<dbReference type="HAMAP" id="MF_00038">
    <property type="entry name" value="MraY"/>
    <property type="match status" value="1"/>
</dbReference>
<keyword evidence="3 7" id="KW-0808">Transferase</keyword>
<sequence>MLALYSFFCTLILTAPLVFFLKKIKSLQTEREEGPQSHKIKSGTPTMGGLGFVAVIAFLGFLFLPDQFHPLLLLFLGFGAIGFLDDFLKILRKKNEGLTFWQKIILQIIFASVFSFFVPETFNLFYFLFCLFIIVGGANAANLTDGLDGLLSGSAIIGFAAFGYILTMQGFMEGALFAFIVAGALLGFLPYNFPKARVFMGDVGSLPLGAVLAGLAILTGNELLLIPISALFIIEALSVIIQVASFKFFKKRVFKMSPLHHHFEILGWSEKRVVFLFWEIELIFCLVGVLIVAL</sequence>
<proteinExistence type="inferred from homology"/>
<reference evidence="10 11" key="1">
    <citation type="journal article" date="2016" name="Nat. Commun.">
        <title>Thousands of microbial genomes shed light on interconnected biogeochemical processes in an aquifer system.</title>
        <authorList>
            <person name="Anantharaman K."/>
            <person name="Brown C.T."/>
            <person name="Hug L.A."/>
            <person name="Sharon I."/>
            <person name="Castelle C.J."/>
            <person name="Probst A.J."/>
            <person name="Thomas B.C."/>
            <person name="Singh A."/>
            <person name="Wilkins M.J."/>
            <person name="Karaoz U."/>
            <person name="Brodie E.L."/>
            <person name="Williams K.H."/>
            <person name="Hubbard S.S."/>
            <person name="Banfield J.F."/>
        </authorList>
    </citation>
    <scope>NUCLEOTIDE SEQUENCE [LARGE SCALE GENOMIC DNA]</scope>
</reference>
<feature type="binding site" evidence="9">
    <location>
        <position position="142"/>
    </location>
    <ligand>
        <name>Mg(2+)</name>
        <dbReference type="ChEBI" id="CHEBI:18420"/>
    </ligand>
</feature>
<dbReference type="PANTHER" id="PTHR22926">
    <property type="entry name" value="PHOSPHO-N-ACETYLMURAMOYL-PENTAPEPTIDE-TRANSFERASE"/>
    <property type="match status" value="1"/>
</dbReference>
<dbReference type="UniPathway" id="UPA00219"/>
<dbReference type="GO" id="GO:0008360">
    <property type="term" value="P:regulation of cell shape"/>
    <property type="evidence" value="ECO:0007669"/>
    <property type="project" value="UniProtKB-KW"/>
</dbReference>
<dbReference type="Proteomes" id="UP000179242">
    <property type="component" value="Unassembled WGS sequence"/>
</dbReference>
<dbReference type="EMBL" id="MEUJ01000008">
    <property type="protein sequence ID" value="OGC39596.1"/>
    <property type="molecule type" value="Genomic_DNA"/>
</dbReference>
<evidence type="ECO:0000256" key="8">
    <source>
        <dbReference type="NCBIfam" id="TIGR00445"/>
    </source>
</evidence>
<keyword evidence="7 9" id="KW-0460">Magnesium</keyword>
<evidence type="ECO:0000256" key="2">
    <source>
        <dbReference type="ARBA" id="ARBA00005583"/>
    </source>
</evidence>
<dbReference type="GO" id="GO:0051992">
    <property type="term" value="F:UDP-N-acetylmuramoyl-L-alanyl-D-glutamyl-meso-2,6-diaminopimelyl-D-alanyl-D-alanine:undecaprenyl-phosphate transferase activity"/>
    <property type="evidence" value="ECO:0007669"/>
    <property type="project" value="RHEA"/>
</dbReference>
<dbReference type="NCBIfam" id="TIGR00445">
    <property type="entry name" value="mraY"/>
    <property type="match status" value="1"/>
</dbReference>
<accession>A0A1F4U3S9</accession>
<evidence type="ECO:0000256" key="9">
    <source>
        <dbReference type="PIRSR" id="PIRSR600715-1"/>
    </source>
</evidence>
<comment type="subcellular location">
    <subcellularLocation>
        <location evidence="7">Cell membrane</location>
        <topology evidence="7">Multi-pass membrane protein</topology>
    </subcellularLocation>
    <subcellularLocation>
        <location evidence="1">Membrane</location>
        <topology evidence="1">Multi-pass membrane protein</topology>
    </subcellularLocation>
</comment>
<dbReference type="InterPro" id="IPR000715">
    <property type="entry name" value="Glycosyl_transferase_4"/>
</dbReference>
<dbReference type="GO" id="GO:0051301">
    <property type="term" value="P:cell division"/>
    <property type="evidence" value="ECO:0007669"/>
    <property type="project" value="UniProtKB-KW"/>
</dbReference>
<dbReference type="PROSITE" id="PS01347">
    <property type="entry name" value="MRAY_1"/>
    <property type="match status" value="1"/>
</dbReference>
<feature type="transmembrane region" description="Helical" evidence="7">
    <location>
        <begin position="124"/>
        <end position="143"/>
    </location>
</feature>
<dbReference type="EC" id="2.7.8.13" evidence="7 8"/>
<evidence type="ECO:0000256" key="3">
    <source>
        <dbReference type="ARBA" id="ARBA00022679"/>
    </source>
</evidence>
<evidence type="ECO:0000313" key="11">
    <source>
        <dbReference type="Proteomes" id="UP000179242"/>
    </source>
</evidence>
<comment type="pathway">
    <text evidence="7">Cell wall biogenesis; peptidoglycan biosynthesis.</text>
</comment>
<dbReference type="GO" id="GO:0005886">
    <property type="term" value="C:plasma membrane"/>
    <property type="evidence" value="ECO:0007669"/>
    <property type="project" value="UniProtKB-SubCell"/>
</dbReference>
<comment type="function">
    <text evidence="7">Catalyzes the initial step of the lipid cycle reactions in the biosynthesis of the cell wall peptidoglycan: transfers peptidoglycan precursor phospho-MurNAc-pentapeptide from UDP-MurNAc-pentapeptide onto the lipid carrier undecaprenyl phosphate, yielding undecaprenyl-pyrophosphoryl-MurNAc-pentapeptide, known as lipid I.</text>
</comment>
<feature type="transmembrane region" description="Helical" evidence="7">
    <location>
        <begin position="273"/>
        <end position="293"/>
    </location>
</feature>
<feature type="transmembrane region" description="Helical" evidence="7">
    <location>
        <begin position="100"/>
        <end position="118"/>
    </location>
</feature>
<dbReference type="InterPro" id="IPR018480">
    <property type="entry name" value="PNAcMuramoyl-5peptid_Trfase_CS"/>
</dbReference>